<dbReference type="InParanoid" id="D4H409"/>
<evidence type="ECO:0000313" key="14">
    <source>
        <dbReference type="EMBL" id="ADD67320.1"/>
    </source>
</evidence>
<dbReference type="PaxDb" id="522772-Dacet_0522"/>
<evidence type="ECO:0000256" key="2">
    <source>
        <dbReference type="ARBA" id="ARBA00022741"/>
    </source>
</evidence>
<keyword evidence="8 11" id="KW-0238">DNA-binding</keyword>
<dbReference type="Gene3D" id="3.40.50.300">
    <property type="entry name" value="P-loop containing nucleotide triphosphate hydrolases"/>
    <property type="match status" value="3"/>
</dbReference>
<evidence type="ECO:0000256" key="7">
    <source>
        <dbReference type="ARBA" id="ARBA00022840"/>
    </source>
</evidence>
<protein>
    <recommendedName>
        <fullName evidence="11">RecBCD enzyme subunit RecD</fullName>
        <ecNumber evidence="11">5.6.2.3</ecNumber>
    </recommendedName>
    <alternativeName>
        <fullName evidence="11">DNA 5'-3' helicase subunit RecD</fullName>
    </alternativeName>
    <alternativeName>
        <fullName evidence="11">Exonuclease V subunit RecD</fullName>
        <shortName evidence="11">ExoV subunit RecD</shortName>
    </alternativeName>
    <alternativeName>
        <fullName evidence="11">Helicase/nuclease RecBCD subunit RecD</fullName>
    </alternativeName>
</protein>
<proteinExistence type="inferred from homology"/>
<evidence type="ECO:0000256" key="4">
    <source>
        <dbReference type="ARBA" id="ARBA00022801"/>
    </source>
</evidence>
<organism evidence="14 15">
    <name type="scientific">Denitrovibrio acetiphilus (strain DSM 12809 / NBRC 114555 / N2460)</name>
    <dbReference type="NCBI Taxonomy" id="522772"/>
    <lineage>
        <taxon>Bacteria</taxon>
        <taxon>Pseudomonadati</taxon>
        <taxon>Deferribacterota</taxon>
        <taxon>Deferribacteres</taxon>
        <taxon>Deferribacterales</taxon>
        <taxon>Geovibrionaceae</taxon>
        <taxon>Denitrovibrio</taxon>
    </lineage>
</organism>
<evidence type="ECO:0000256" key="1">
    <source>
        <dbReference type="ARBA" id="ARBA00022722"/>
    </source>
</evidence>
<dbReference type="KEGG" id="dap:Dacet_0522"/>
<evidence type="ECO:0000256" key="11">
    <source>
        <dbReference type="HAMAP-Rule" id="MF_01487"/>
    </source>
</evidence>
<dbReference type="InterPro" id="IPR050534">
    <property type="entry name" value="Coronavir_polyprotein_1ab"/>
</dbReference>
<comment type="subunit">
    <text evidence="11">Heterotrimer of RecB, RecC and RecD. All subunits contribute to DNA-binding.</text>
</comment>
<keyword evidence="4 11" id="KW-0378">Hydrolase</keyword>
<evidence type="ECO:0000259" key="12">
    <source>
        <dbReference type="Pfam" id="PF13538"/>
    </source>
</evidence>
<feature type="binding site" evidence="11">
    <location>
        <begin position="175"/>
        <end position="182"/>
    </location>
    <ligand>
        <name>ATP</name>
        <dbReference type="ChEBI" id="CHEBI:30616"/>
    </ligand>
</feature>
<evidence type="ECO:0000256" key="8">
    <source>
        <dbReference type="ARBA" id="ARBA00023125"/>
    </source>
</evidence>
<evidence type="ECO:0000256" key="10">
    <source>
        <dbReference type="ARBA" id="ARBA00023235"/>
    </source>
</evidence>
<keyword evidence="5 11" id="KW-0347">Helicase</keyword>
<gene>
    <name evidence="11" type="primary">recD</name>
    <name evidence="14" type="ordered locus">Dacet_0522</name>
</gene>
<dbReference type="RefSeq" id="WP_013009864.1">
    <property type="nucleotide sequence ID" value="NC_013943.1"/>
</dbReference>
<keyword evidence="7 11" id="KW-0067">ATP-binding</keyword>
<dbReference type="CDD" id="cd17933">
    <property type="entry name" value="DEXSc_RecD-like"/>
    <property type="match status" value="1"/>
</dbReference>
<evidence type="ECO:0000256" key="3">
    <source>
        <dbReference type="ARBA" id="ARBA00022763"/>
    </source>
</evidence>
<dbReference type="GO" id="GO:0008854">
    <property type="term" value="F:exodeoxyribonuclease V activity"/>
    <property type="evidence" value="ECO:0007669"/>
    <property type="project" value="InterPro"/>
</dbReference>
<dbReference type="Pfam" id="PF13245">
    <property type="entry name" value="AAA_19"/>
    <property type="match status" value="1"/>
</dbReference>
<dbReference type="Pfam" id="PF13538">
    <property type="entry name" value="UvrD_C_2"/>
    <property type="match status" value="1"/>
</dbReference>
<dbReference type="NCBIfam" id="TIGR01447">
    <property type="entry name" value="recD"/>
    <property type="match status" value="1"/>
</dbReference>
<dbReference type="CDD" id="cd18809">
    <property type="entry name" value="SF1_C_RecD"/>
    <property type="match status" value="1"/>
</dbReference>
<dbReference type="EC" id="5.6.2.3" evidence="11"/>
<dbReference type="STRING" id="522772.Dacet_0522"/>
<keyword evidence="15" id="KW-1185">Reference proteome</keyword>
<dbReference type="HAMAP" id="MF_01487">
    <property type="entry name" value="RecD"/>
    <property type="match status" value="1"/>
</dbReference>
<dbReference type="AlphaFoldDB" id="D4H409"/>
<dbReference type="GO" id="GO:0005524">
    <property type="term" value="F:ATP binding"/>
    <property type="evidence" value="ECO:0007669"/>
    <property type="project" value="UniProtKB-UniRule"/>
</dbReference>
<dbReference type="PANTHER" id="PTHR43788:SF6">
    <property type="entry name" value="DNA HELICASE B"/>
    <property type="match status" value="1"/>
</dbReference>
<feature type="domain" description="RecBCD enzyme subunit RecD N-terminal" evidence="13">
    <location>
        <begin position="19"/>
        <end position="84"/>
    </location>
</feature>
<dbReference type="GO" id="GO:0009338">
    <property type="term" value="C:exodeoxyribonuclease V complex"/>
    <property type="evidence" value="ECO:0007669"/>
    <property type="project" value="InterPro"/>
</dbReference>
<evidence type="ECO:0000313" key="15">
    <source>
        <dbReference type="Proteomes" id="UP000002012"/>
    </source>
</evidence>
<keyword evidence="3 11" id="KW-0227">DNA damage</keyword>
<evidence type="ECO:0000256" key="5">
    <source>
        <dbReference type="ARBA" id="ARBA00022806"/>
    </source>
</evidence>
<dbReference type="FunCoup" id="D4H409">
    <property type="interactions" value="161"/>
</dbReference>
<dbReference type="Pfam" id="PF21185">
    <property type="entry name" value="RecD_N"/>
    <property type="match status" value="1"/>
</dbReference>
<dbReference type="PANTHER" id="PTHR43788">
    <property type="entry name" value="DNA2/NAM7 HELICASE FAMILY MEMBER"/>
    <property type="match status" value="1"/>
</dbReference>
<dbReference type="GO" id="GO:0000724">
    <property type="term" value="P:double-strand break repair via homologous recombination"/>
    <property type="evidence" value="ECO:0007669"/>
    <property type="project" value="UniProtKB-UniRule"/>
</dbReference>
<dbReference type="GO" id="GO:0016887">
    <property type="term" value="F:ATP hydrolysis activity"/>
    <property type="evidence" value="ECO:0007669"/>
    <property type="project" value="RHEA"/>
</dbReference>
<dbReference type="GO" id="GO:0003677">
    <property type="term" value="F:DNA binding"/>
    <property type="evidence" value="ECO:0007669"/>
    <property type="project" value="UniProtKB-UniRule"/>
</dbReference>
<feature type="domain" description="UvrD-like helicase C-terminal" evidence="12">
    <location>
        <begin position="525"/>
        <end position="572"/>
    </location>
</feature>
<sequence length="594" mass="65241">MPTGRAGEKMINLLLQLQEQKLLRDIDIYFARNLADTFGAPEGALLFALVFNVTEGGNTCLNMAEPEKISFYKSFNKEINNAFSENVIAGLITKGALCEAPAISAPFIKAGSSIYMKSFYSDENSVGIYIKNRVSAPYIMTPETEKLIDKYFPENNMQKAAAINTAMNSFSVISGGPGTGKTSTVFNLLAVLAEMSSEPVKIAVCAPTGKAAARLTESISEKREEYKHEAFIDQIPEKALTIHRLLGMAGDSRVPRFNKENKLPYDVVVADEASMIDVRNMAKLTEALSDDCRLILLGDKDQLASVQPGAVMGDICSAAPVDEFSTDRAEILSKYTTGTIKAGKSPYADVTIMLDKSYRYDSNAGIGLLAAAAGRGDHKTALEVLLNDTTKKVEFLELDNNFETAAGGYVLRHFESYSREQDQNLAIEAFNKFRILTPHRQMNGGTAHINTIAQQTLFRAGHTDNTKHFYHGMPVMVVENDYSLNIFNGETGLILGNSELKSCFAHDKDKIRHITPARLPAHVPAYSMTVHKSQGSEFDHVLFILPDSDSAILTRELFYTAVTRAKTKLTVISTKDAVRKCLSAKIERSSGLFI</sequence>
<dbReference type="InterPro" id="IPR049550">
    <property type="entry name" value="RecD_N"/>
</dbReference>
<reference evidence="14 15" key="1">
    <citation type="journal article" date="2010" name="Stand. Genomic Sci.">
        <title>Complete genome sequence of Denitrovibrio acetiphilus type strain (N2460).</title>
        <authorList>
            <person name="Kiss H."/>
            <person name="Lang E."/>
            <person name="Lapidus A."/>
            <person name="Copeland A."/>
            <person name="Nolan M."/>
            <person name="Glavina Del Rio T."/>
            <person name="Chen F."/>
            <person name="Lucas S."/>
            <person name="Tice H."/>
            <person name="Cheng J.F."/>
            <person name="Han C."/>
            <person name="Goodwin L."/>
            <person name="Pitluck S."/>
            <person name="Liolios K."/>
            <person name="Pati A."/>
            <person name="Ivanova N."/>
            <person name="Mavromatis K."/>
            <person name="Chen A."/>
            <person name="Palaniappan K."/>
            <person name="Land M."/>
            <person name="Hauser L."/>
            <person name="Chang Y.J."/>
            <person name="Jeffries C.D."/>
            <person name="Detter J.C."/>
            <person name="Brettin T."/>
            <person name="Spring S."/>
            <person name="Rohde M."/>
            <person name="Goker M."/>
            <person name="Woyke T."/>
            <person name="Bristow J."/>
            <person name="Eisen J.A."/>
            <person name="Markowitz V."/>
            <person name="Hugenholtz P."/>
            <person name="Kyrpides N.C."/>
            <person name="Klenk H.P."/>
        </authorList>
    </citation>
    <scope>NUCLEOTIDE SEQUENCE [LARGE SCALE GENOMIC DNA]</scope>
    <source>
        <strain evidence="15">DSM 12809 / NBRC 114555 / N2460</strain>
    </source>
</reference>
<dbReference type="GO" id="GO:0017116">
    <property type="term" value="F:single-stranded DNA helicase activity"/>
    <property type="evidence" value="ECO:0007669"/>
    <property type="project" value="TreeGrafter"/>
</dbReference>
<evidence type="ECO:0000256" key="9">
    <source>
        <dbReference type="ARBA" id="ARBA00023204"/>
    </source>
</evidence>
<dbReference type="SUPFAM" id="SSF52540">
    <property type="entry name" value="P-loop containing nucleoside triphosphate hydrolases"/>
    <property type="match status" value="2"/>
</dbReference>
<dbReference type="HOGENOM" id="CLU_007524_1_2_0"/>
<dbReference type="Proteomes" id="UP000002012">
    <property type="component" value="Chromosome"/>
</dbReference>
<evidence type="ECO:0000259" key="13">
    <source>
        <dbReference type="Pfam" id="PF21185"/>
    </source>
</evidence>
<comment type="function">
    <text evidence="11">A helicase/nuclease that prepares dsDNA breaks (DSB) for recombinational DNA repair. Binds to DSBs and unwinds DNA via a highly rapid and processive ATP-dependent bidirectional helicase activity. Unwinds dsDNA until it encounters a Chi (crossover hotspot instigator) sequence from the 3' direction. Cuts ssDNA a few nucleotides 3' to the Chi site. The properties and activities of the enzyme are changed at Chi. The Chi-altered holoenzyme produces a long 3'-ssDNA overhang and facilitates RecA-binding to the ssDNA for homologous DNA recombination and repair. Holoenzyme degrades any linearized DNA that is unable to undergo homologous recombination. In the holoenzyme this subunit has ssDNA-dependent ATPase and 5'-3' helicase activity. When added to pre-assembled RecBC greatly stimulates nuclease activity and augments holoenzyme processivity. Negatively regulates the RecA-loading ability of RecBCD.</text>
</comment>
<name>D4H409_DENA2</name>
<dbReference type="GO" id="GO:0043139">
    <property type="term" value="F:5'-3' DNA helicase activity"/>
    <property type="evidence" value="ECO:0007669"/>
    <property type="project" value="UniProtKB-UniRule"/>
</dbReference>
<dbReference type="EMBL" id="CP001968">
    <property type="protein sequence ID" value="ADD67320.1"/>
    <property type="molecule type" value="Genomic_DNA"/>
</dbReference>
<evidence type="ECO:0000256" key="6">
    <source>
        <dbReference type="ARBA" id="ARBA00022839"/>
    </source>
</evidence>
<dbReference type="InterPro" id="IPR027785">
    <property type="entry name" value="UvrD-like_helicase_C"/>
</dbReference>
<dbReference type="InterPro" id="IPR006344">
    <property type="entry name" value="RecD"/>
</dbReference>
<dbReference type="InterPro" id="IPR027417">
    <property type="entry name" value="P-loop_NTPase"/>
</dbReference>
<dbReference type="OrthoDB" id="9803432at2"/>
<keyword evidence="2 11" id="KW-0547">Nucleotide-binding</keyword>
<dbReference type="Gene3D" id="1.10.10.1020">
    <property type="entry name" value="RecBCD complex, subunit RecD, N-terminal domain"/>
    <property type="match status" value="1"/>
</dbReference>
<keyword evidence="9 11" id="KW-0234">DNA repair</keyword>
<comment type="similarity">
    <text evidence="11">Belongs to the RecD family.</text>
</comment>
<keyword evidence="1 11" id="KW-0540">Nuclease</keyword>
<dbReference type="InterPro" id="IPR041851">
    <property type="entry name" value="RecD_N_sf"/>
</dbReference>
<accession>D4H409</accession>
<keyword evidence="6 11" id="KW-0269">Exonuclease</keyword>
<comment type="catalytic activity">
    <reaction evidence="11">
        <text>ATP + H2O = ADP + phosphate + H(+)</text>
        <dbReference type="Rhea" id="RHEA:13065"/>
        <dbReference type="ChEBI" id="CHEBI:15377"/>
        <dbReference type="ChEBI" id="CHEBI:15378"/>
        <dbReference type="ChEBI" id="CHEBI:30616"/>
        <dbReference type="ChEBI" id="CHEBI:43474"/>
        <dbReference type="ChEBI" id="CHEBI:456216"/>
        <dbReference type="EC" id="5.6.2.3"/>
    </reaction>
</comment>
<keyword evidence="10 11" id="KW-0413">Isomerase</keyword>
<comment type="miscellaneous">
    <text evidence="11">In the RecBCD complex, RecB has a slow 3'-5' helicase, an exonuclease activity and loads RecA onto ssDNA, RecD has a fast 5'-3' helicase activity, while RecC stimulates the ATPase and processivity of the RecB helicase and contributes to recognition of the Chi site.</text>
</comment>
<dbReference type="eggNOG" id="COG0507">
    <property type="taxonomic scope" value="Bacteria"/>
</dbReference>